<accession>A0A0A9BH60</accession>
<dbReference type="AlphaFoldDB" id="A0A0A9BH60"/>
<feature type="region of interest" description="Disordered" evidence="1">
    <location>
        <begin position="154"/>
        <end position="183"/>
    </location>
</feature>
<name>A0A0A9BH60_ARUDO</name>
<evidence type="ECO:0000313" key="2">
    <source>
        <dbReference type="EMBL" id="JAD62671.1"/>
    </source>
</evidence>
<evidence type="ECO:0000256" key="1">
    <source>
        <dbReference type="SAM" id="MobiDB-lite"/>
    </source>
</evidence>
<protein>
    <submittedName>
        <fullName evidence="2">Uncharacterized protein</fullName>
    </submittedName>
</protein>
<sequence length="183" mass="20004">MPTIHQTPEKPPLCTAIRRRGTKSPLVSDHASMVIETPTVAMQCQSPNKEANRTTPRGHRHAGPIAEVPSQLRTHPPTEALYQIQNPSKAASLVASKSQRGSLATSAADSTPYTRRLETHNARGPRHIRRWTPHLGSSLPFHREGVRRHPTALGAHSTALPTVKDSEGPRAQSPRGRHATNMC</sequence>
<proteinExistence type="predicted"/>
<organism evidence="2">
    <name type="scientific">Arundo donax</name>
    <name type="common">Giant reed</name>
    <name type="synonym">Donax arundinaceus</name>
    <dbReference type="NCBI Taxonomy" id="35708"/>
    <lineage>
        <taxon>Eukaryota</taxon>
        <taxon>Viridiplantae</taxon>
        <taxon>Streptophyta</taxon>
        <taxon>Embryophyta</taxon>
        <taxon>Tracheophyta</taxon>
        <taxon>Spermatophyta</taxon>
        <taxon>Magnoliopsida</taxon>
        <taxon>Liliopsida</taxon>
        <taxon>Poales</taxon>
        <taxon>Poaceae</taxon>
        <taxon>PACMAD clade</taxon>
        <taxon>Arundinoideae</taxon>
        <taxon>Arundineae</taxon>
        <taxon>Arundo</taxon>
    </lineage>
</organism>
<reference evidence="2" key="1">
    <citation type="submission" date="2014-09" db="EMBL/GenBank/DDBJ databases">
        <authorList>
            <person name="Magalhaes I.L.F."/>
            <person name="Oliveira U."/>
            <person name="Santos F.R."/>
            <person name="Vidigal T.H.D.A."/>
            <person name="Brescovit A.D."/>
            <person name="Santos A.J."/>
        </authorList>
    </citation>
    <scope>NUCLEOTIDE SEQUENCE</scope>
    <source>
        <tissue evidence="2">Shoot tissue taken approximately 20 cm above the soil surface</tissue>
    </source>
</reference>
<reference evidence="2" key="2">
    <citation type="journal article" date="2015" name="Data Brief">
        <title>Shoot transcriptome of the giant reed, Arundo donax.</title>
        <authorList>
            <person name="Barrero R.A."/>
            <person name="Guerrero F.D."/>
            <person name="Moolhuijzen P."/>
            <person name="Goolsby J.A."/>
            <person name="Tidwell J."/>
            <person name="Bellgard S.E."/>
            <person name="Bellgard M.I."/>
        </authorList>
    </citation>
    <scope>NUCLEOTIDE SEQUENCE</scope>
    <source>
        <tissue evidence="2">Shoot tissue taken approximately 20 cm above the soil surface</tissue>
    </source>
</reference>
<dbReference type="EMBL" id="GBRH01235224">
    <property type="protein sequence ID" value="JAD62671.1"/>
    <property type="molecule type" value="Transcribed_RNA"/>
</dbReference>